<dbReference type="Proteomes" id="UP001432322">
    <property type="component" value="Unassembled WGS sequence"/>
</dbReference>
<dbReference type="InterPro" id="IPR003961">
    <property type="entry name" value="FN3_dom"/>
</dbReference>
<dbReference type="SUPFAM" id="SSF49265">
    <property type="entry name" value="Fibronectin type III"/>
    <property type="match status" value="1"/>
</dbReference>
<evidence type="ECO:0000313" key="3">
    <source>
        <dbReference type="Proteomes" id="UP001432322"/>
    </source>
</evidence>
<dbReference type="InterPro" id="IPR013783">
    <property type="entry name" value="Ig-like_fold"/>
</dbReference>
<dbReference type="InterPro" id="IPR036116">
    <property type="entry name" value="FN3_sf"/>
</dbReference>
<feature type="non-terminal residue" evidence="2">
    <location>
        <position position="1"/>
    </location>
</feature>
<dbReference type="Gene3D" id="2.60.40.10">
    <property type="entry name" value="Immunoglobulins"/>
    <property type="match status" value="1"/>
</dbReference>
<proteinExistence type="predicted"/>
<name>A0AAV5X3K1_9BILA</name>
<comment type="caution">
    <text evidence="2">The sequence shown here is derived from an EMBL/GenBank/DDBJ whole genome shotgun (WGS) entry which is preliminary data.</text>
</comment>
<protein>
    <recommendedName>
        <fullName evidence="4">Fibronectin type-III domain-containing protein</fullName>
    </recommendedName>
</protein>
<keyword evidence="1" id="KW-0812">Transmembrane</keyword>
<evidence type="ECO:0000256" key="1">
    <source>
        <dbReference type="SAM" id="Phobius"/>
    </source>
</evidence>
<evidence type="ECO:0000313" key="2">
    <source>
        <dbReference type="EMBL" id="GMT37815.1"/>
    </source>
</evidence>
<evidence type="ECO:0008006" key="4">
    <source>
        <dbReference type="Google" id="ProtNLM"/>
    </source>
</evidence>
<keyword evidence="3" id="KW-1185">Reference proteome</keyword>
<keyword evidence="1" id="KW-1133">Transmembrane helix</keyword>
<dbReference type="CDD" id="cd00063">
    <property type="entry name" value="FN3"/>
    <property type="match status" value="1"/>
</dbReference>
<dbReference type="EMBL" id="BTSY01000282">
    <property type="protein sequence ID" value="GMT37815.1"/>
    <property type="molecule type" value="Genomic_DNA"/>
</dbReference>
<gene>
    <name evidence="2" type="ORF">PFISCL1PPCAC_29112</name>
</gene>
<sequence>DCCSEKGVSLHCLPLCSGDSFSPNFDCSIHAINIMACFVRGHKSAPIQPENLKYSSLGPNKVRIEWDHYLNDNSYVYFAVYSKKLDDDSDDYKVQKTREDHVDLDLDGQSKWDIGVTAANAYGHSPVAFIQIQSSSSSEPSSFFPFLIFIIIIVICVSVLYIGRRLNQTGSSLSNLLHRNDGVARDDPTVAFENPGFGNDLGDEVEIRGLGTVGASEWQMHELQADGLNGQENQNNGIKYSKLRV</sequence>
<accession>A0AAV5X3K1</accession>
<dbReference type="AlphaFoldDB" id="A0AAV5X3K1"/>
<keyword evidence="1" id="KW-0472">Membrane</keyword>
<feature type="transmembrane region" description="Helical" evidence="1">
    <location>
        <begin position="143"/>
        <end position="163"/>
    </location>
</feature>
<organism evidence="2 3">
    <name type="scientific">Pristionchus fissidentatus</name>
    <dbReference type="NCBI Taxonomy" id="1538716"/>
    <lineage>
        <taxon>Eukaryota</taxon>
        <taxon>Metazoa</taxon>
        <taxon>Ecdysozoa</taxon>
        <taxon>Nematoda</taxon>
        <taxon>Chromadorea</taxon>
        <taxon>Rhabditida</taxon>
        <taxon>Rhabditina</taxon>
        <taxon>Diplogasteromorpha</taxon>
        <taxon>Diplogasteroidea</taxon>
        <taxon>Neodiplogasteridae</taxon>
        <taxon>Pristionchus</taxon>
    </lineage>
</organism>
<reference evidence="2" key="1">
    <citation type="submission" date="2023-10" db="EMBL/GenBank/DDBJ databases">
        <title>Genome assembly of Pristionchus species.</title>
        <authorList>
            <person name="Yoshida K."/>
            <person name="Sommer R.J."/>
        </authorList>
    </citation>
    <scope>NUCLEOTIDE SEQUENCE</scope>
    <source>
        <strain evidence="2">RS5133</strain>
    </source>
</reference>